<keyword evidence="3 5" id="KW-1133">Transmembrane helix</keyword>
<organism evidence="6 7">
    <name type="scientific">Dongia soli</name>
    <dbReference type="NCBI Taxonomy" id="600628"/>
    <lineage>
        <taxon>Bacteria</taxon>
        <taxon>Pseudomonadati</taxon>
        <taxon>Pseudomonadota</taxon>
        <taxon>Alphaproteobacteria</taxon>
        <taxon>Rhodospirillales</taxon>
        <taxon>Dongiaceae</taxon>
        <taxon>Dongia</taxon>
    </lineage>
</organism>
<dbReference type="EMBL" id="JAXCLW010000002">
    <property type="protein sequence ID" value="MDY0883337.1"/>
    <property type="molecule type" value="Genomic_DNA"/>
</dbReference>
<evidence type="ECO:0000256" key="3">
    <source>
        <dbReference type="ARBA" id="ARBA00022989"/>
    </source>
</evidence>
<keyword evidence="7" id="KW-1185">Reference proteome</keyword>
<keyword evidence="2 5" id="KW-0812">Transmembrane</keyword>
<feature type="transmembrane region" description="Helical" evidence="5">
    <location>
        <begin position="215"/>
        <end position="239"/>
    </location>
</feature>
<proteinExistence type="predicted"/>
<name>A0ABU5EAN3_9PROT</name>
<evidence type="ECO:0000313" key="7">
    <source>
        <dbReference type="Proteomes" id="UP001279642"/>
    </source>
</evidence>
<dbReference type="RefSeq" id="WP_320508375.1">
    <property type="nucleotide sequence ID" value="NZ_JAXCLW010000002.1"/>
</dbReference>
<reference evidence="6 7" key="1">
    <citation type="journal article" date="2016" name="Antonie Van Leeuwenhoek">
        <title>Dongia soli sp. nov., isolated from soil from Dokdo, Korea.</title>
        <authorList>
            <person name="Kim D.U."/>
            <person name="Lee H."/>
            <person name="Kim H."/>
            <person name="Kim S.G."/>
            <person name="Ka J.O."/>
        </authorList>
    </citation>
    <scope>NUCLEOTIDE SEQUENCE [LARGE SCALE GENOMIC DNA]</scope>
    <source>
        <strain evidence="6 7">D78</strain>
    </source>
</reference>
<dbReference type="Gene3D" id="1.20.1250.20">
    <property type="entry name" value="MFS general substrate transporter like domains"/>
    <property type="match status" value="2"/>
</dbReference>
<dbReference type="CDD" id="cd17393">
    <property type="entry name" value="MFS_MosC_like"/>
    <property type="match status" value="1"/>
</dbReference>
<dbReference type="InterPro" id="IPR036259">
    <property type="entry name" value="MFS_trans_sf"/>
</dbReference>
<dbReference type="InterPro" id="IPR051788">
    <property type="entry name" value="MFS_Transporter"/>
</dbReference>
<feature type="transmembrane region" description="Helical" evidence="5">
    <location>
        <begin position="60"/>
        <end position="84"/>
    </location>
</feature>
<evidence type="ECO:0000256" key="4">
    <source>
        <dbReference type="ARBA" id="ARBA00023136"/>
    </source>
</evidence>
<gene>
    <name evidence="6" type="ORF">SMD27_10815</name>
</gene>
<feature type="transmembrane region" description="Helical" evidence="5">
    <location>
        <begin position="30"/>
        <end position="48"/>
    </location>
</feature>
<dbReference type="SUPFAM" id="SSF103473">
    <property type="entry name" value="MFS general substrate transporter"/>
    <property type="match status" value="1"/>
</dbReference>
<dbReference type="Proteomes" id="UP001279642">
    <property type="component" value="Unassembled WGS sequence"/>
</dbReference>
<dbReference type="PANTHER" id="PTHR23514">
    <property type="entry name" value="BYPASS OF STOP CODON PROTEIN 6"/>
    <property type="match status" value="1"/>
</dbReference>
<evidence type="ECO:0000256" key="2">
    <source>
        <dbReference type="ARBA" id="ARBA00022692"/>
    </source>
</evidence>
<evidence type="ECO:0000313" key="6">
    <source>
        <dbReference type="EMBL" id="MDY0883337.1"/>
    </source>
</evidence>
<feature type="transmembrane region" description="Helical" evidence="5">
    <location>
        <begin position="251"/>
        <end position="270"/>
    </location>
</feature>
<evidence type="ECO:0000256" key="1">
    <source>
        <dbReference type="ARBA" id="ARBA00004141"/>
    </source>
</evidence>
<feature type="transmembrane region" description="Helical" evidence="5">
    <location>
        <begin position="96"/>
        <end position="122"/>
    </location>
</feature>
<feature type="transmembrane region" description="Helical" evidence="5">
    <location>
        <begin position="337"/>
        <end position="357"/>
    </location>
</feature>
<dbReference type="PANTHER" id="PTHR23514:SF13">
    <property type="entry name" value="INNER MEMBRANE PROTEIN YBJJ"/>
    <property type="match status" value="1"/>
</dbReference>
<comment type="subcellular location">
    <subcellularLocation>
        <location evidence="1">Membrane</location>
        <topology evidence="1">Multi-pass membrane protein</topology>
    </subcellularLocation>
</comment>
<protein>
    <submittedName>
        <fullName evidence="6">MFS transporter</fullName>
    </submittedName>
</protein>
<accession>A0ABU5EAN3</accession>
<comment type="caution">
    <text evidence="6">The sequence shown here is derived from an EMBL/GenBank/DDBJ whole genome shotgun (WGS) entry which is preliminary data.</text>
</comment>
<sequence>MSVSRKITADQADMSRHYNPAAARRASRSVFLSNGMILSSWVPLIPLAKERLALSEAELGFVLLSLGAGALLIMPISGLLAARFGSRNVILGSSAIFFLMLPLLAWAPTIAILATCLFIFGASNGAMDISMNAQGVAVEHLGSRPIFSSLHGMFSIGGMAGASLFGGLMHLGLGPIVAAAVIAGAMATMIASQFRFMLPSRSGQGGKHYAWPSRLVVLLGLLALVAMMAEGAMMDWSAVFLRFERGFTESAAGLGFAAFSLTMALGRLTGDWIVTKIGPGATIRYGSALAAAGIFIAMMSSSGTIGLIGFALTGIGLANSVPQLFGIAGRLPGVSPGIAISAVAIFAYAGVLAGPPLIGPLAQVTSLPIALSLVAAGLIVIACCAGIARSRP</sequence>
<evidence type="ECO:0000256" key="5">
    <source>
        <dbReference type="SAM" id="Phobius"/>
    </source>
</evidence>
<feature type="transmembrane region" description="Helical" evidence="5">
    <location>
        <begin position="173"/>
        <end position="194"/>
    </location>
</feature>
<keyword evidence="4 5" id="KW-0472">Membrane</keyword>
<feature type="transmembrane region" description="Helical" evidence="5">
    <location>
        <begin position="369"/>
        <end position="388"/>
    </location>
</feature>